<dbReference type="RefSeq" id="WP_157684208.1">
    <property type="nucleotide sequence ID" value="NZ_JAFBCV010000006.1"/>
</dbReference>
<evidence type="ECO:0000313" key="2">
    <source>
        <dbReference type="EMBL" id="MBM7839067.1"/>
    </source>
</evidence>
<evidence type="ECO:0000313" key="3">
    <source>
        <dbReference type="Proteomes" id="UP001179280"/>
    </source>
</evidence>
<name>A0ABS2SXU8_9BACI</name>
<accession>A0ABS2SXU8</accession>
<keyword evidence="3" id="KW-1185">Reference proteome</keyword>
<organism evidence="2 3">
    <name type="scientific">Shouchella xiaoxiensis</name>
    <dbReference type="NCBI Taxonomy" id="766895"/>
    <lineage>
        <taxon>Bacteria</taxon>
        <taxon>Bacillati</taxon>
        <taxon>Bacillota</taxon>
        <taxon>Bacilli</taxon>
        <taxon>Bacillales</taxon>
        <taxon>Bacillaceae</taxon>
        <taxon>Shouchella</taxon>
    </lineage>
</organism>
<keyword evidence="1" id="KW-1133">Transmembrane helix</keyword>
<feature type="transmembrane region" description="Helical" evidence="1">
    <location>
        <begin position="34"/>
        <end position="52"/>
    </location>
</feature>
<gene>
    <name evidence="2" type="ORF">JOC54_002337</name>
</gene>
<proteinExistence type="predicted"/>
<comment type="caution">
    <text evidence="2">The sequence shown here is derived from an EMBL/GenBank/DDBJ whole genome shotgun (WGS) entry which is preliminary data.</text>
</comment>
<sequence length="58" mass="6451">MLDVLILTALLIVLAILGAPVFNIGKMLVKRMLIGSIVLSLFVLCLLIYDLLRLHLFT</sequence>
<reference evidence="2" key="1">
    <citation type="submission" date="2021-01" db="EMBL/GenBank/DDBJ databases">
        <title>Genomic Encyclopedia of Type Strains, Phase IV (KMG-IV): sequencing the most valuable type-strain genomes for metagenomic binning, comparative biology and taxonomic classification.</title>
        <authorList>
            <person name="Goeker M."/>
        </authorList>
    </citation>
    <scope>NUCLEOTIDE SEQUENCE</scope>
    <source>
        <strain evidence="2">DSM 21943</strain>
    </source>
</reference>
<dbReference type="EMBL" id="JAFBCV010000006">
    <property type="protein sequence ID" value="MBM7839067.1"/>
    <property type="molecule type" value="Genomic_DNA"/>
</dbReference>
<keyword evidence="1" id="KW-0812">Transmembrane</keyword>
<dbReference type="Proteomes" id="UP001179280">
    <property type="component" value="Unassembled WGS sequence"/>
</dbReference>
<protein>
    <submittedName>
        <fullName evidence="2">Uncharacterized protein</fullName>
    </submittedName>
</protein>
<evidence type="ECO:0000256" key="1">
    <source>
        <dbReference type="SAM" id="Phobius"/>
    </source>
</evidence>
<keyword evidence="1" id="KW-0472">Membrane</keyword>